<evidence type="ECO:0000256" key="6">
    <source>
        <dbReference type="ARBA" id="ARBA00023027"/>
    </source>
</evidence>
<keyword evidence="6" id="KW-0520">NAD</keyword>
<dbReference type="HOGENOM" id="CLU_026673_20_1_1"/>
<dbReference type="Pfam" id="PF00107">
    <property type="entry name" value="ADH_zinc_N"/>
    <property type="match status" value="1"/>
</dbReference>
<dbReference type="InterPro" id="IPR013154">
    <property type="entry name" value="ADH-like_N"/>
</dbReference>
<feature type="domain" description="Enoyl reductase (ER)" evidence="8">
    <location>
        <begin position="5"/>
        <end position="340"/>
    </location>
</feature>
<dbReference type="Pfam" id="PF08240">
    <property type="entry name" value="ADH_N"/>
    <property type="match status" value="1"/>
</dbReference>
<gene>
    <name evidence="9" type="ORF">ACRE_052290</name>
</gene>
<evidence type="ECO:0000313" key="9">
    <source>
        <dbReference type="EMBL" id="KFH43963.1"/>
    </source>
</evidence>
<dbReference type="SMART" id="SM00829">
    <property type="entry name" value="PKS_ER"/>
    <property type="match status" value="1"/>
</dbReference>
<evidence type="ECO:0000256" key="5">
    <source>
        <dbReference type="ARBA" id="ARBA00023002"/>
    </source>
</evidence>
<dbReference type="GO" id="GO:0005737">
    <property type="term" value="C:cytoplasm"/>
    <property type="evidence" value="ECO:0007669"/>
    <property type="project" value="TreeGrafter"/>
</dbReference>
<comment type="caution">
    <text evidence="9">The sequence shown here is derived from an EMBL/GenBank/DDBJ whole genome shotgun (WGS) entry which is preliminary data.</text>
</comment>
<evidence type="ECO:0000259" key="8">
    <source>
        <dbReference type="SMART" id="SM00829"/>
    </source>
</evidence>
<dbReference type="OrthoDB" id="1879366at2759"/>
<dbReference type="FunFam" id="3.40.50.720:FF:000039">
    <property type="entry name" value="Alcohol dehydrogenase AdhP"/>
    <property type="match status" value="1"/>
</dbReference>
<dbReference type="SUPFAM" id="SSF51735">
    <property type="entry name" value="NAD(P)-binding Rossmann-fold domains"/>
    <property type="match status" value="1"/>
</dbReference>
<dbReference type="AlphaFoldDB" id="A0A086T3N1"/>
<comment type="cofactor">
    <cofactor evidence="1 7">
        <name>Zn(2+)</name>
        <dbReference type="ChEBI" id="CHEBI:29105"/>
    </cofactor>
</comment>
<keyword evidence="4 7" id="KW-0862">Zinc</keyword>
<dbReference type="PANTHER" id="PTHR42940:SF8">
    <property type="entry name" value="VACUOLAR PROTEIN SORTING-ASSOCIATED PROTEIN 11"/>
    <property type="match status" value="1"/>
</dbReference>
<keyword evidence="3 7" id="KW-0479">Metal-binding</keyword>
<comment type="similarity">
    <text evidence="2 7">Belongs to the zinc-containing alcohol dehydrogenase family.</text>
</comment>
<sequence length="342" mass="36957">MDPKDLKIKINQIPIPKPTADQVLVKILCASLCHSDIMIFDPTPGMQLPDKPTTMGHEATGQIVELGANARGLKVGDKVGFNPATGVCYECYACTKVHNLWCEKTPPMMQGFGIDGYFAEYAVADWHNTMVLPPDLDPYAAAPLFCAGVTAFHGINDLKLETGSWVAVIGCGGLGLMGIQYAVAMGYKVIGIDTAAVPREEALAAGASHVFDPSAKADAKGRTYVDQILEITGRGVDAAVNFTDSKRAYEAMPAILRPGRGILMAVGIPSEPVSFSIYDISLNKYRIMGANNGQCYNLPDAINFSAKHKIASKIEYYNLEDLPKMVEKLQNHTVRGRLGVKF</sequence>
<dbReference type="EMBL" id="JPKY01000057">
    <property type="protein sequence ID" value="KFH43963.1"/>
    <property type="molecule type" value="Genomic_DNA"/>
</dbReference>
<protein>
    <submittedName>
        <fullName evidence="9">Alcohol dehydrogenase-like protein</fullName>
    </submittedName>
</protein>
<dbReference type="Gene3D" id="3.40.50.720">
    <property type="entry name" value="NAD(P)-binding Rossmann-like Domain"/>
    <property type="match status" value="1"/>
</dbReference>
<dbReference type="InterPro" id="IPR036291">
    <property type="entry name" value="NAD(P)-bd_dom_sf"/>
</dbReference>
<dbReference type="InterPro" id="IPR011032">
    <property type="entry name" value="GroES-like_sf"/>
</dbReference>
<dbReference type="InterPro" id="IPR002328">
    <property type="entry name" value="ADH_Zn_CS"/>
</dbReference>
<dbReference type="Proteomes" id="UP000029964">
    <property type="component" value="Unassembled WGS sequence"/>
</dbReference>
<keyword evidence="5" id="KW-0560">Oxidoreductase</keyword>
<proteinExistence type="inferred from homology"/>
<dbReference type="STRING" id="857340.A0A086T3N1"/>
<evidence type="ECO:0000256" key="4">
    <source>
        <dbReference type="ARBA" id="ARBA00022833"/>
    </source>
</evidence>
<evidence type="ECO:0000256" key="3">
    <source>
        <dbReference type="ARBA" id="ARBA00022723"/>
    </source>
</evidence>
<name>A0A086T3N1_HAPC1</name>
<evidence type="ECO:0000256" key="1">
    <source>
        <dbReference type="ARBA" id="ARBA00001947"/>
    </source>
</evidence>
<dbReference type="InterPro" id="IPR013149">
    <property type="entry name" value="ADH-like_C"/>
</dbReference>
<organism evidence="9 10">
    <name type="scientific">Hapsidospora chrysogenum (strain ATCC 11550 / CBS 779.69 / DSM 880 / IAM 14645 / JCM 23072 / IMI 49137)</name>
    <name type="common">Acremonium chrysogenum</name>
    <dbReference type="NCBI Taxonomy" id="857340"/>
    <lineage>
        <taxon>Eukaryota</taxon>
        <taxon>Fungi</taxon>
        <taxon>Dikarya</taxon>
        <taxon>Ascomycota</taxon>
        <taxon>Pezizomycotina</taxon>
        <taxon>Sordariomycetes</taxon>
        <taxon>Hypocreomycetidae</taxon>
        <taxon>Hypocreales</taxon>
        <taxon>Bionectriaceae</taxon>
        <taxon>Hapsidospora</taxon>
    </lineage>
</organism>
<dbReference type="PROSITE" id="PS00059">
    <property type="entry name" value="ADH_ZINC"/>
    <property type="match status" value="1"/>
</dbReference>
<evidence type="ECO:0000256" key="2">
    <source>
        <dbReference type="ARBA" id="ARBA00008072"/>
    </source>
</evidence>
<evidence type="ECO:0000256" key="7">
    <source>
        <dbReference type="RuleBase" id="RU361277"/>
    </source>
</evidence>
<dbReference type="InterPro" id="IPR020843">
    <property type="entry name" value="ER"/>
</dbReference>
<evidence type="ECO:0000313" key="10">
    <source>
        <dbReference type="Proteomes" id="UP000029964"/>
    </source>
</evidence>
<dbReference type="SUPFAM" id="SSF50129">
    <property type="entry name" value="GroES-like"/>
    <property type="match status" value="1"/>
</dbReference>
<dbReference type="PANTHER" id="PTHR42940">
    <property type="entry name" value="ALCOHOL DEHYDROGENASE 1-RELATED"/>
    <property type="match status" value="1"/>
</dbReference>
<reference evidence="10" key="1">
    <citation type="journal article" date="2014" name="Genome Announc.">
        <title>Genome sequence and annotation of Acremonium chrysogenum, producer of the beta-lactam antibiotic cephalosporin C.</title>
        <authorList>
            <person name="Terfehr D."/>
            <person name="Dahlmann T.A."/>
            <person name="Specht T."/>
            <person name="Zadra I."/>
            <person name="Kuernsteiner H."/>
            <person name="Kueck U."/>
        </authorList>
    </citation>
    <scope>NUCLEOTIDE SEQUENCE [LARGE SCALE GENOMIC DNA]</scope>
    <source>
        <strain evidence="10">ATCC 11550 / CBS 779.69 / DSM 880 / IAM 14645 / JCM 23072 / IMI 49137</strain>
    </source>
</reference>
<accession>A0A086T3N1</accession>
<dbReference type="GO" id="GO:0004022">
    <property type="term" value="F:alcohol dehydrogenase (NAD+) activity"/>
    <property type="evidence" value="ECO:0007669"/>
    <property type="project" value="TreeGrafter"/>
</dbReference>
<dbReference type="Gene3D" id="3.90.180.10">
    <property type="entry name" value="Medium-chain alcohol dehydrogenases, catalytic domain"/>
    <property type="match status" value="1"/>
</dbReference>
<keyword evidence="10" id="KW-1185">Reference proteome</keyword>
<dbReference type="GO" id="GO:0008270">
    <property type="term" value="F:zinc ion binding"/>
    <property type="evidence" value="ECO:0007669"/>
    <property type="project" value="InterPro"/>
</dbReference>